<evidence type="ECO:0000313" key="2">
    <source>
        <dbReference type="Proteomes" id="UP000039324"/>
    </source>
</evidence>
<keyword evidence="2" id="KW-1185">Reference proteome</keyword>
<dbReference type="OrthoDB" id="5983378at2759"/>
<proteinExistence type="predicted"/>
<reference evidence="1 2" key="1">
    <citation type="submission" date="2015-02" db="EMBL/GenBank/DDBJ databases">
        <authorList>
            <person name="Chooi Y.-H."/>
        </authorList>
    </citation>
    <scope>NUCLEOTIDE SEQUENCE [LARGE SCALE GENOMIC DNA]</scope>
    <source>
        <strain evidence="1">E3</strain>
    </source>
</reference>
<evidence type="ECO:0000313" key="1">
    <source>
        <dbReference type="EMBL" id="CEP00912.1"/>
    </source>
</evidence>
<sequence>MKSLGEIVLFSPNVADSLQPVDVGAGRMMKYLIASRLDYQMDNNATFSSNWLRGEVHGSRATHPHYQMGG</sequence>
<dbReference type="Proteomes" id="UP000039324">
    <property type="component" value="Unassembled WGS sequence"/>
</dbReference>
<organism evidence="1 2">
    <name type="scientific">Plasmodiophora brassicae</name>
    <name type="common">Clubroot disease agent</name>
    <dbReference type="NCBI Taxonomy" id="37360"/>
    <lineage>
        <taxon>Eukaryota</taxon>
        <taxon>Sar</taxon>
        <taxon>Rhizaria</taxon>
        <taxon>Endomyxa</taxon>
        <taxon>Phytomyxea</taxon>
        <taxon>Plasmodiophorida</taxon>
        <taxon>Plasmodiophoridae</taxon>
        <taxon>Plasmodiophora</taxon>
    </lineage>
</organism>
<gene>
    <name evidence="1" type="ORF">PBRA_008224</name>
</gene>
<accession>A0A0G4J073</accession>
<protein>
    <submittedName>
        <fullName evidence="1">Uncharacterized protein</fullName>
    </submittedName>
</protein>
<name>A0A0G4J073_PLABS</name>
<dbReference type="AlphaFoldDB" id="A0A0G4J073"/>
<dbReference type="EMBL" id="CDSF01000104">
    <property type="protein sequence ID" value="CEP00912.1"/>
    <property type="molecule type" value="Genomic_DNA"/>
</dbReference>